<dbReference type="RefSeq" id="WP_227615007.1">
    <property type="nucleotide sequence ID" value="NZ_JAJEPR010000010.1"/>
</dbReference>
<keyword evidence="3" id="KW-0012">Acyltransferase</keyword>
<evidence type="ECO:0000256" key="1">
    <source>
        <dbReference type="SAM" id="Phobius"/>
    </source>
</evidence>
<keyword evidence="1" id="KW-0812">Transmembrane</keyword>
<protein>
    <submittedName>
        <fullName evidence="3">Acyltransferase family protein</fullName>
    </submittedName>
</protein>
<name>A0AAE3DS39_9FIRM</name>
<evidence type="ECO:0000259" key="2">
    <source>
        <dbReference type="Pfam" id="PF01757"/>
    </source>
</evidence>
<feature type="transmembrane region" description="Helical" evidence="1">
    <location>
        <begin position="238"/>
        <end position="255"/>
    </location>
</feature>
<reference evidence="3 4" key="1">
    <citation type="submission" date="2021-10" db="EMBL/GenBank/DDBJ databases">
        <title>Anaerobic single-cell dispensing facilitates the cultivation of human gut bacteria.</title>
        <authorList>
            <person name="Afrizal A."/>
        </authorList>
    </citation>
    <scope>NUCLEOTIDE SEQUENCE [LARGE SCALE GENOMIC DNA]</scope>
    <source>
        <strain evidence="3 4">CLA-AA-H277</strain>
    </source>
</reference>
<keyword evidence="1" id="KW-0472">Membrane</keyword>
<sequence length="373" mass="43180">MSARKRIEYVDVAKGIAILCVVAGHTFAAYDPGSLQNKFIYSFHMPLFFILSGFFYKPQEFKKAFWKKVKSLLVPYFVINALRCLVALYQSGFENMLTGYFFPALYGNGSTPKIALSLFDVKIVGMTWFLMALFMCQVMYLSLEEFSKKYGAPMWMLVFITAITGIGFNDKVWLPFSIQPAMGALIFYHAGRLMREKKVLEEPVTAMPVGILVMGAVMWLVTIFYANLGMHANSYHSLVSFLGAIAATYFITQFSKWLYRVPALGVFLNWCGRNSIYIYCLHAIDRTIIVPIKRVVLMVFPLPSTKGALLFVVIRLCCILLGALLFVVAKTIVQEFIWEQKRKRKRELELQKRRQQLMMRQRRREEIRRRERR</sequence>
<comment type="caution">
    <text evidence="3">The sequence shown here is derived from an EMBL/GenBank/DDBJ whole genome shotgun (WGS) entry which is preliminary data.</text>
</comment>
<dbReference type="GO" id="GO:0016747">
    <property type="term" value="F:acyltransferase activity, transferring groups other than amino-acyl groups"/>
    <property type="evidence" value="ECO:0007669"/>
    <property type="project" value="InterPro"/>
</dbReference>
<feature type="transmembrane region" description="Helical" evidence="1">
    <location>
        <begin position="203"/>
        <end position="226"/>
    </location>
</feature>
<accession>A0AAE3DS39</accession>
<feature type="transmembrane region" description="Helical" evidence="1">
    <location>
        <begin position="12"/>
        <end position="33"/>
    </location>
</feature>
<evidence type="ECO:0000313" key="4">
    <source>
        <dbReference type="Proteomes" id="UP001197875"/>
    </source>
</evidence>
<dbReference type="InterPro" id="IPR052734">
    <property type="entry name" value="Nod_factor_acetyltransferase"/>
</dbReference>
<dbReference type="Pfam" id="PF01757">
    <property type="entry name" value="Acyl_transf_3"/>
    <property type="match status" value="1"/>
</dbReference>
<dbReference type="InterPro" id="IPR002656">
    <property type="entry name" value="Acyl_transf_3_dom"/>
</dbReference>
<feature type="transmembrane region" description="Helical" evidence="1">
    <location>
        <begin position="150"/>
        <end position="168"/>
    </location>
</feature>
<feature type="transmembrane region" description="Helical" evidence="1">
    <location>
        <begin position="69"/>
        <end position="89"/>
    </location>
</feature>
<dbReference type="EMBL" id="JAJEPR010000010">
    <property type="protein sequence ID" value="MCC2189726.1"/>
    <property type="molecule type" value="Genomic_DNA"/>
</dbReference>
<feature type="transmembrane region" description="Helical" evidence="1">
    <location>
        <begin position="39"/>
        <end position="57"/>
    </location>
</feature>
<gene>
    <name evidence="3" type="ORF">LKD71_07900</name>
</gene>
<evidence type="ECO:0000313" key="3">
    <source>
        <dbReference type="EMBL" id="MCC2189726.1"/>
    </source>
</evidence>
<dbReference type="PANTHER" id="PTHR37312">
    <property type="entry name" value="MEMBRANE-BOUND ACYLTRANSFERASE YKRP-RELATED"/>
    <property type="match status" value="1"/>
</dbReference>
<organism evidence="3 4">
    <name type="scientific">Fusicatenibacter faecihominis</name>
    <dbReference type="NCBI Taxonomy" id="2881276"/>
    <lineage>
        <taxon>Bacteria</taxon>
        <taxon>Bacillati</taxon>
        <taxon>Bacillota</taxon>
        <taxon>Clostridia</taxon>
        <taxon>Lachnospirales</taxon>
        <taxon>Lachnospiraceae</taxon>
        <taxon>Fusicatenibacter</taxon>
    </lineage>
</organism>
<dbReference type="AlphaFoldDB" id="A0AAE3DS39"/>
<keyword evidence="1" id="KW-1133">Transmembrane helix</keyword>
<keyword evidence="3" id="KW-0808">Transferase</keyword>
<proteinExistence type="predicted"/>
<dbReference type="PANTHER" id="PTHR37312:SF1">
    <property type="entry name" value="MEMBRANE-BOUND ACYLTRANSFERASE YKRP-RELATED"/>
    <property type="match status" value="1"/>
</dbReference>
<feature type="transmembrane region" description="Helical" evidence="1">
    <location>
        <begin position="308"/>
        <end position="333"/>
    </location>
</feature>
<dbReference type="Proteomes" id="UP001197875">
    <property type="component" value="Unassembled WGS sequence"/>
</dbReference>
<keyword evidence="4" id="KW-1185">Reference proteome</keyword>
<feature type="transmembrane region" description="Helical" evidence="1">
    <location>
        <begin position="123"/>
        <end position="143"/>
    </location>
</feature>
<feature type="domain" description="Acyltransferase 3" evidence="2">
    <location>
        <begin position="8"/>
        <end position="325"/>
    </location>
</feature>